<dbReference type="EMBL" id="SMMG02000003">
    <property type="protein sequence ID" value="KAA3480665.1"/>
    <property type="molecule type" value="Genomic_DNA"/>
</dbReference>
<organism evidence="1 2">
    <name type="scientific">Gossypium australe</name>
    <dbReference type="NCBI Taxonomy" id="47621"/>
    <lineage>
        <taxon>Eukaryota</taxon>
        <taxon>Viridiplantae</taxon>
        <taxon>Streptophyta</taxon>
        <taxon>Embryophyta</taxon>
        <taxon>Tracheophyta</taxon>
        <taxon>Spermatophyta</taxon>
        <taxon>Magnoliopsida</taxon>
        <taxon>eudicotyledons</taxon>
        <taxon>Gunneridae</taxon>
        <taxon>Pentapetalae</taxon>
        <taxon>rosids</taxon>
        <taxon>malvids</taxon>
        <taxon>Malvales</taxon>
        <taxon>Malvaceae</taxon>
        <taxon>Malvoideae</taxon>
        <taxon>Gossypium</taxon>
    </lineage>
</organism>
<comment type="caution">
    <text evidence="1">The sequence shown here is derived from an EMBL/GenBank/DDBJ whole genome shotgun (WGS) entry which is preliminary data.</text>
</comment>
<keyword evidence="2" id="KW-1185">Reference proteome</keyword>
<name>A0A5B6WHV1_9ROSI</name>
<dbReference type="Proteomes" id="UP000325315">
    <property type="component" value="Unassembled WGS sequence"/>
</dbReference>
<evidence type="ECO:0000313" key="1">
    <source>
        <dbReference type="EMBL" id="KAA3480665.1"/>
    </source>
</evidence>
<reference evidence="2" key="1">
    <citation type="journal article" date="2019" name="Plant Biotechnol. J.">
        <title>Genome sequencing of the Australian wild diploid species Gossypium australe highlights disease resistance and delayed gland morphogenesis.</title>
        <authorList>
            <person name="Cai Y."/>
            <person name="Cai X."/>
            <person name="Wang Q."/>
            <person name="Wang P."/>
            <person name="Zhang Y."/>
            <person name="Cai C."/>
            <person name="Xu Y."/>
            <person name="Wang K."/>
            <person name="Zhou Z."/>
            <person name="Wang C."/>
            <person name="Geng S."/>
            <person name="Li B."/>
            <person name="Dong Q."/>
            <person name="Hou Y."/>
            <person name="Wang H."/>
            <person name="Ai P."/>
            <person name="Liu Z."/>
            <person name="Yi F."/>
            <person name="Sun M."/>
            <person name="An G."/>
            <person name="Cheng J."/>
            <person name="Zhang Y."/>
            <person name="Shi Q."/>
            <person name="Xie Y."/>
            <person name="Shi X."/>
            <person name="Chang Y."/>
            <person name="Huang F."/>
            <person name="Chen Y."/>
            <person name="Hong S."/>
            <person name="Mi L."/>
            <person name="Sun Q."/>
            <person name="Zhang L."/>
            <person name="Zhou B."/>
            <person name="Peng R."/>
            <person name="Zhang X."/>
            <person name="Liu F."/>
        </authorList>
    </citation>
    <scope>NUCLEOTIDE SEQUENCE [LARGE SCALE GENOMIC DNA]</scope>
    <source>
        <strain evidence="2">cv. PA1801</strain>
    </source>
</reference>
<gene>
    <name evidence="1" type="ORF">EPI10_021082</name>
</gene>
<sequence>MATSARRQTASVHYILWPDVWSKNLDNNQYGFHKEFTKLKIEEYHAGGGRLIDQRLKHTLLTSTSCMAHLNRLCQIKIKCSSLTSGTTPPTTQPLGLHHMRPYMDKSLHTICLI</sequence>
<dbReference type="AlphaFoldDB" id="A0A5B6WHV1"/>
<accession>A0A5B6WHV1</accession>
<proteinExistence type="predicted"/>
<protein>
    <submittedName>
        <fullName evidence="1">Uncharacterized protein</fullName>
    </submittedName>
</protein>
<evidence type="ECO:0000313" key="2">
    <source>
        <dbReference type="Proteomes" id="UP000325315"/>
    </source>
</evidence>